<dbReference type="Proteomes" id="UP001059934">
    <property type="component" value="Chromosome"/>
</dbReference>
<sequence length="268" mass="29833">MSVHSKLEKFEDNWRTSMGGWFPGEKVVLRGKDVFKELNNSSWMEYLLLASTGKKSPQISRLMEGMWVICTSFPDPRIWNNRVSALAGTARSTGALAAAASVAVTEATIYGLKPIKGATDFLYRADKRLAEGEDLEQIVRAELKQYRSVYGYGRPLVTADERVEPMMNFARSIGCGEGKYIKLAFAVAEYLAASRFKYQINIAAVCAGLLADEELSPMDFYHMATLAFTAGAMPCFIDASNQQEGCFFPLRTARLNYTGGETVKHWRV</sequence>
<gene>
    <name evidence="1" type="ORF">NYF23_10885</name>
</gene>
<keyword evidence="2" id="KW-1185">Reference proteome</keyword>
<evidence type="ECO:0000313" key="1">
    <source>
        <dbReference type="EMBL" id="UVW34510.1"/>
    </source>
</evidence>
<proteinExistence type="predicted"/>
<organism evidence="1 2">
    <name type="scientific">SAR92 clade bacterium H455</name>
    <dbReference type="NCBI Taxonomy" id="2974818"/>
    <lineage>
        <taxon>Bacteria</taxon>
        <taxon>Pseudomonadati</taxon>
        <taxon>Pseudomonadota</taxon>
        <taxon>Gammaproteobacteria</taxon>
        <taxon>Cellvibrionales</taxon>
        <taxon>Porticoccaceae</taxon>
        <taxon>SAR92 clade</taxon>
    </lineage>
</organism>
<evidence type="ECO:0008006" key="3">
    <source>
        <dbReference type="Google" id="ProtNLM"/>
    </source>
</evidence>
<name>A0ABY5TKX4_9GAMM</name>
<dbReference type="InterPro" id="IPR036969">
    <property type="entry name" value="Citrate_synthase_sf"/>
</dbReference>
<dbReference type="EMBL" id="CP103416">
    <property type="protein sequence ID" value="UVW34510.1"/>
    <property type="molecule type" value="Genomic_DNA"/>
</dbReference>
<reference evidence="1" key="1">
    <citation type="submission" date="2022-08" db="EMBL/GenBank/DDBJ databases">
        <title>Catabolic pathway analysis in culturable SAR92 clade bacteria reveals their overlooked roles in DMSP degradation in coastal seas.</title>
        <authorList>
            <person name="He X."/>
            <person name="Zhang X."/>
            <person name="Zhang Y."/>
        </authorList>
    </citation>
    <scope>NUCLEOTIDE SEQUENCE</scope>
    <source>
        <strain evidence="1">H455</strain>
    </source>
</reference>
<protein>
    <recommendedName>
        <fullName evidence="3">Citrate synthase (unknown stereospecificity)</fullName>
    </recommendedName>
</protein>
<evidence type="ECO:0000313" key="2">
    <source>
        <dbReference type="Proteomes" id="UP001059934"/>
    </source>
</evidence>
<accession>A0ABY5TKX4</accession>
<dbReference type="SUPFAM" id="SSF48256">
    <property type="entry name" value="Citrate synthase"/>
    <property type="match status" value="1"/>
</dbReference>